<dbReference type="PANTHER" id="PTHR34069">
    <property type="entry name" value="3-OXOACYL-[ACYL-CARRIER-PROTEIN] SYNTHASE 3"/>
    <property type="match status" value="1"/>
</dbReference>
<dbReference type="InterPro" id="IPR013747">
    <property type="entry name" value="ACP_syn_III_C"/>
</dbReference>
<dbReference type="EC" id="2.3.1.180" evidence="5"/>
<dbReference type="NCBIfam" id="NF006829">
    <property type="entry name" value="PRK09352.1"/>
    <property type="match status" value="1"/>
</dbReference>
<evidence type="ECO:0000256" key="1">
    <source>
        <dbReference type="ARBA" id="ARBA00022679"/>
    </source>
</evidence>
<evidence type="ECO:0000259" key="3">
    <source>
        <dbReference type="Pfam" id="PF08541"/>
    </source>
</evidence>
<proteinExistence type="predicted"/>
<evidence type="ECO:0000313" key="6">
    <source>
        <dbReference type="Proteomes" id="UP001374803"/>
    </source>
</evidence>
<sequence length="347" mass="37529">MAASVSISESPSFGPLLLPRARIASVGFSLPNKVIDNDYLATVMSTSDDFIVARTGLRERRHVTASVPTSELMVEAGARAIERARLSPADIDLMIVSTLSPDHHDPSQANLIQPKLGLRHIPCFDIRAQCSGFLYGIEIGAQYIQTRKCRNVLVISGEVLSKRMDCSNDGRNLAVLLADGAGAAVLQASNDVGVGLIDQVTGADGSHFRDLWTEAPGTAHETFLAPELVDRGAHQFRMQGRQLFEHAVEAMVTCARDLLARNRLSVADLDIVIPHQPNPRILERVNQILEIPEGKLLMTDHLGNMGSASLPVVLGMSIDEGRVRPGTLCMLLAYGAGSTWSAAIHRF</sequence>
<dbReference type="Pfam" id="PF08545">
    <property type="entry name" value="ACP_syn_III"/>
    <property type="match status" value="1"/>
</dbReference>
<dbReference type="Pfam" id="PF08541">
    <property type="entry name" value="ACP_syn_III_C"/>
    <property type="match status" value="1"/>
</dbReference>
<dbReference type="InterPro" id="IPR016039">
    <property type="entry name" value="Thiolase-like"/>
</dbReference>
<keyword evidence="6" id="KW-1185">Reference proteome</keyword>
<dbReference type="InterPro" id="IPR013751">
    <property type="entry name" value="ACP_syn_III_N"/>
</dbReference>
<dbReference type="Proteomes" id="UP001374803">
    <property type="component" value="Chromosome"/>
</dbReference>
<protein>
    <submittedName>
        <fullName evidence="5">Beta-ketoacyl-ACP synthase 3</fullName>
        <ecNumber evidence="5">2.3.1.180</ecNumber>
    </submittedName>
</protein>
<dbReference type="CDD" id="cd00830">
    <property type="entry name" value="KAS_III"/>
    <property type="match status" value="1"/>
</dbReference>
<keyword evidence="2 5" id="KW-0012">Acyltransferase</keyword>
<keyword evidence="1 5" id="KW-0808">Transferase</keyword>
<feature type="domain" description="Beta-ketoacyl-[acyl-carrier-protein] synthase III N-terminal" evidence="4">
    <location>
        <begin position="124"/>
        <end position="205"/>
    </location>
</feature>
<name>A0ABZ2L7K3_9BACT</name>
<dbReference type="RefSeq" id="WP_394836393.1">
    <property type="nucleotide sequence ID" value="NZ_CP089929.1"/>
</dbReference>
<gene>
    <name evidence="5" type="ORF">LVJ94_05750</name>
</gene>
<reference evidence="5" key="1">
    <citation type="submission" date="2021-12" db="EMBL/GenBank/DDBJ databases">
        <title>Discovery of the Pendulisporaceae a myxobacterial family with distinct sporulation behavior and unique specialized metabolism.</title>
        <authorList>
            <person name="Garcia R."/>
            <person name="Popoff A."/>
            <person name="Bader C.D."/>
            <person name="Loehr J."/>
            <person name="Walesch S."/>
            <person name="Walt C."/>
            <person name="Boldt J."/>
            <person name="Bunk B."/>
            <person name="Haeckl F.J.F.P.J."/>
            <person name="Gunesch A.P."/>
            <person name="Birkelbach J."/>
            <person name="Nuebel U."/>
            <person name="Pietschmann T."/>
            <person name="Bach T."/>
            <person name="Mueller R."/>
        </authorList>
    </citation>
    <scope>NUCLEOTIDE SEQUENCE</scope>
    <source>
        <strain evidence="5">MSr11367</strain>
    </source>
</reference>
<evidence type="ECO:0000259" key="4">
    <source>
        <dbReference type="Pfam" id="PF08545"/>
    </source>
</evidence>
<dbReference type="GO" id="GO:0033818">
    <property type="term" value="F:beta-ketoacyl-acyl-carrier-protein synthase III activity"/>
    <property type="evidence" value="ECO:0007669"/>
    <property type="project" value="UniProtKB-EC"/>
</dbReference>
<dbReference type="Gene3D" id="3.40.47.10">
    <property type="match status" value="1"/>
</dbReference>
<dbReference type="EMBL" id="CP089983">
    <property type="protein sequence ID" value="WXB06737.1"/>
    <property type="molecule type" value="Genomic_DNA"/>
</dbReference>
<evidence type="ECO:0000256" key="2">
    <source>
        <dbReference type="ARBA" id="ARBA00023315"/>
    </source>
</evidence>
<organism evidence="5 6">
    <name type="scientific">Pendulispora rubella</name>
    <dbReference type="NCBI Taxonomy" id="2741070"/>
    <lineage>
        <taxon>Bacteria</taxon>
        <taxon>Pseudomonadati</taxon>
        <taxon>Myxococcota</taxon>
        <taxon>Myxococcia</taxon>
        <taxon>Myxococcales</taxon>
        <taxon>Sorangiineae</taxon>
        <taxon>Pendulisporaceae</taxon>
        <taxon>Pendulispora</taxon>
    </lineage>
</organism>
<evidence type="ECO:0000313" key="5">
    <source>
        <dbReference type="EMBL" id="WXB06737.1"/>
    </source>
</evidence>
<accession>A0ABZ2L7K3</accession>
<dbReference type="PANTHER" id="PTHR34069:SF2">
    <property type="entry name" value="BETA-KETOACYL-[ACYL-CARRIER-PROTEIN] SYNTHASE III"/>
    <property type="match status" value="1"/>
</dbReference>
<dbReference type="SUPFAM" id="SSF53901">
    <property type="entry name" value="Thiolase-like"/>
    <property type="match status" value="1"/>
</dbReference>
<feature type="domain" description="Beta-ketoacyl-[acyl-carrier-protein] synthase III C-terminal" evidence="3">
    <location>
        <begin position="259"/>
        <end position="346"/>
    </location>
</feature>